<dbReference type="EMBL" id="JAHRGL010000057">
    <property type="protein sequence ID" value="MBV2134323.1"/>
    <property type="molecule type" value="Genomic_DNA"/>
</dbReference>
<accession>A0ABS6MZU4</accession>
<comment type="caution">
    <text evidence="1">The sequence shown here is derived from an EMBL/GenBank/DDBJ whole genome shotgun (WGS) entry which is preliminary data.</text>
</comment>
<proteinExistence type="predicted"/>
<keyword evidence="2" id="KW-1185">Reference proteome</keyword>
<reference evidence="1 2" key="1">
    <citation type="submission" date="2021-06" db="EMBL/GenBank/DDBJ databases">
        <title>Differences between aerobic and microaerobic xylene degrading microbial communities.</title>
        <authorList>
            <person name="Banerjee S."/>
            <person name="Tancsics A."/>
        </authorList>
    </citation>
    <scope>NUCLEOTIDE SEQUENCE [LARGE SCALE GENOMIC DNA]</scope>
    <source>
        <strain evidence="1 2">MAP12</strain>
    </source>
</reference>
<sequence>MKYLLLATSLTTPMIFIKNHHRLLTHQKTKRLLFIVTSAQIALVLPTDAAEITKGKNGGIILNNQIIYEDITKSKDGTYRDLIKTNGTPALFTSGDADIIYTLKEKNGKTLIDCAIAETRSNQTGVSIRKSMCDINKELDQNYAELGYSFTDQWKNEASTIDITSLTMHGKSLDITKGNIALIEIHENYKSLSDLENSTPDTYLRKSNECYTIPYKKTFINYSTTNPTQPIGIFVLVTPEKYEFKKYTPTDLKSLPYQQCTEKF</sequence>
<organism evidence="1 2">
    <name type="scientific">Geopseudomonas aromaticivorans</name>
    <dbReference type="NCBI Taxonomy" id="2849492"/>
    <lineage>
        <taxon>Bacteria</taxon>
        <taxon>Pseudomonadati</taxon>
        <taxon>Pseudomonadota</taxon>
        <taxon>Gammaproteobacteria</taxon>
        <taxon>Pseudomonadales</taxon>
        <taxon>Pseudomonadaceae</taxon>
        <taxon>Geopseudomonas</taxon>
    </lineage>
</organism>
<dbReference type="RefSeq" id="WP_217682765.1">
    <property type="nucleotide sequence ID" value="NZ_JAHRGL010000057.1"/>
</dbReference>
<protein>
    <submittedName>
        <fullName evidence="1">Uncharacterized protein</fullName>
    </submittedName>
</protein>
<evidence type="ECO:0000313" key="2">
    <source>
        <dbReference type="Proteomes" id="UP000813068"/>
    </source>
</evidence>
<evidence type="ECO:0000313" key="1">
    <source>
        <dbReference type="EMBL" id="MBV2134323.1"/>
    </source>
</evidence>
<gene>
    <name evidence="1" type="ORF">KRX52_16205</name>
</gene>
<dbReference type="Proteomes" id="UP000813068">
    <property type="component" value="Unassembled WGS sequence"/>
</dbReference>
<name>A0ABS6MZU4_9GAMM</name>